<evidence type="ECO:0000313" key="2">
    <source>
        <dbReference type="EMBL" id="VEL31224.1"/>
    </source>
</evidence>
<comment type="caution">
    <text evidence="2">The sequence shown here is derived from an EMBL/GenBank/DDBJ whole genome shotgun (WGS) entry which is preliminary data.</text>
</comment>
<protein>
    <submittedName>
        <fullName evidence="2">Uncharacterized protein</fullName>
    </submittedName>
</protein>
<organism evidence="2 3">
    <name type="scientific">Protopolystoma xenopodis</name>
    <dbReference type="NCBI Taxonomy" id="117903"/>
    <lineage>
        <taxon>Eukaryota</taxon>
        <taxon>Metazoa</taxon>
        <taxon>Spiralia</taxon>
        <taxon>Lophotrochozoa</taxon>
        <taxon>Platyhelminthes</taxon>
        <taxon>Monogenea</taxon>
        <taxon>Polyopisthocotylea</taxon>
        <taxon>Polystomatidea</taxon>
        <taxon>Polystomatidae</taxon>
        <taxon>Protopolystoma</taxon>
    </lineage>
</organism>
<reference evidence="2" key="1">
    <citation type="submission" date="2018-11" db="EMBL/GenBank/DDBJ databases">
        <authorList>
            <consortium name="Pathogen Informatics"/>
        </authorList>
    </citation>
    <scope>NUCLEOTIDE SEQUENCE</scope>
</reference>
<gene>
    <name evidence="2" type="ORF">PXEA_LOCUS24664</name>
</gene>
<name>A0A3S5ASV6_9PLAT</name>
<accession>A0A3S5ASV6</accession>
<sequence>MTVRCCVRSSAIHFCPDRFRLHRFSPSVAFLLSSWLSLGQIVSVSSAGLQSLTAAHPQSQLILFPLLHAALCGCRHASCKRTLSSGLEDRGWDSRFLFPGAKRPPVQPHSPGLPASAGSPDRFVVSHHITRSHRLDSGDKGSPPLDQSSPNEWGIYSLRSLK</sequence>
<keyword evidence="3" id="KW-1185">Reference proteome</keyword>
<dbReference type="AlphaFoldDB" id="A0A3S5ASV6"/>
<feature type="region of interest" description="Disordered" evidence="1">
    <location>
        <begin position="131"/>
        <end position="162"/>
    </location>
</feature>
<dbReference type="EMBL" id="CAAALY010120036">
    <property type="protein sequence ID" value="VEL31224.1"/>
    <property type="molecule type" value="Genomic_DNA"/>
</dbReference>
<evidence type="ECO:0000256" key="1">
    <source>
        <dbReference type="SAM" id="MobiDB-lite"/>
    </source>
</evidence>
<evidence type="ECO:0000313" key="3">
    <source>
        <dbReference type="Proteomes" id="UP000784294"/>
    </source>
</evidence>
<dbReference type="Proteomes" id="UP000784294">
    <property type="component" value="Unassembled WGS sequence"/>
</dbReference>
<proteinExistence type="predicted"/>